<dbReference type="EMBL" id="REGN01001517">
    <property type="protein sequence ID" value="RNA34187.1"/>
    <property type="molecule type" value="Genomic_DNA"/>
</dbReference>
<proteinExistence type="predicted"/>
<reference evidence="1 2" key="1">
    <citation type="journal article" date="2018" name="Sci. Rep.">
        <title>Genomic signatures of local adaptation to the degree of environmental predictability in rotifers.</title>
        <authorList>
            <person name="Franch-Gras L."/>
            <person name="Hahn C."/>
            <person name="Garcia-Roger E.M."/>
            <person name="Carmona M.J."/>
            <person name="Serra M."/>
            <person name="Gomez A."/>
        </authorList>
    </citation>
    <scope>NUCLEOTIDE SEQUENCE [LARGE SCALE GENOMIC DNA]</scope>
    <source>
        <strain evidence="1">HYR1</strain>
    </source>
</reference>
<evidence type="ECO:0000313" key="2">
    <source>
        <dbReference type="Proteomes" id="UP000276133"/>
    </source>
</evidence>
<name>A0A3M7SEW1_BRAPC</name>
<gene>
    <name evidence="1" type="ORF">BpHYR1_002627</name>
</gene>
<accession>A0A3M7SEW1</accession>
<organism evidence="1 2">
    <name type="scientific">Brachionus plicatilis</name>
    <name type="common">Marine rotifer</name>
    <name type="synonym">Brachionus muelleri</name>
    <dbReference type="NCBI Taxonomy" id="10195"/>
    <lineage>
        <taxon>Eukaryota</taxon>
        <taxon>Metazoa</taxon>
        <taxon>Spiralia</taxon>
        <taxon>Gnathifera</taxon>
        <taxon>Rotifera</taxon>
        <taxon>Eurotatoria</taxon>
        <taxon>Monogononta</taxon>
        <taxon>Pseudotrocha</taxon>
        <taxon>Ploima</taxon>
        <taxon>Brachionidae</taxon>
        <taxon>Brachionus</taxon>
    </lineage>
</organism>
<keyword evidence="2" id="KW-1185">Reference proteome</keyword>
<comment type="caution">
    <text evidence="1">The sequence shown here is derived from an EMBL/GenBank/DDBJ whole genome shotgun (WGS) entry which is preliminary data.</text>
</comment>
<evidence type="ECO:0000313" key="1">
    <source>
        <dbReference type="EMBL" id="RNA34187.1"/>
    </source>
</evidence>
<dbReference type="AlphaFoldDB" id="A0A3M7SEW1"/>
<protein>
    <submittedName>
        <fullName evidence="1">Uncharacterized protein</fullName>
    </submittedName>
</protein>
<sequence>MKKIVYNNSQNKSFLLIERNTLEICLLKVNLLSIVTPKILNSFTTSNLKPGNATFQPICSFLFSAC</sequence>
<dbReference type="Proteomes" id="UP000276133">
    <property type="component" value="Unassembled WGS sequence"/>
</dbReference>